<dbReference type="GO" id="GO:0070291">
    <property type="term" value="P:N-acylethanolamine metabolic process"/>
    <property type="evidence" value="ECO:0007669"/>
    <property type="project" value="TreeGrafter"/>
</dbReference>
<feature type="domain" description="GP-PDE" evidence="1">
    <location>
        <begin position="60"/>
        <end position="353"/>
    </location>
</feature>
<accession>A0A0N5ALF8</accession>
<dbReference type="PANTHER" id="PTHR46320">
    <property type="entry name" value="GLYCEROPHOSPHODIESTER PHOSPHODIESTERASE 1"/>
    <property type="match status" value="1"/>
</dbReference>
<keyword evidence="2" id="KW-1185">Reference proteome</keyword>
<dbReference type="PROSITE" id="PS51704">
    <property type="entry name" value="GP_PDE"/>
    <property type="match status" value="1"/>
</dbReference>
<dbReference type="GO" id="GO:0006644">
    <property type="term" value="P:phospholipid metabolic process"/>
    <property type="evidence" value="ECO:0007669"/>
    <property type="project" value="TreeGrafter"/>
</dbReference>
<dbReference type="Proteomes" id="UP000046393">
    <property type="component" value="Unplaced"/>
</dbReference>
<reference evidence="3" key="1">
    <citation type="submission" date="2017-02" db="UniProtKB">
        <authorList>
            <consortium name="WormBaseParasite"/>
        </authorList>
    </citation>
    <scope>IDENTIFICATION</scope>
</reference>
<dbReference type="STRING" id="451379.A0A0N5ALF8"/>
<dbReference type="Gene3D" id="3.20.20.190">
    <property type="entry name" value="Phosphatidylinositol (PI) phosphodiesterase"/>
    <property type="match status" value="1"/>
</dbReference>
<evidence type="ECO:0000313" key="3">
    <source>
        <dbReference type="WBParaSite" id="SMUV_0000537601-mRNA-1"/>
    </source>
</evidence>
<evidence type="ECO:0000313" key="2">
    <source>
        <dbReference type="Proteomes" id="UP000046393"/>
    </source>
</evidence>
<dbReference type="AlphaFoldDB" id="A0A0N5ALF8"/>
<dbReference type="GO" id="GO:0005886">
    <property type="term" value="C:plasma membrane"/>
    <property type="evidence" value="ECO:0007669"/>
    <property type="project" value="TreeGrafter"/>
</dbReference>
<proteinExistence type="predicted"/>
<dbReference type="GO" id="GO:0006580">
    <property type="term" value="P:ethanolamine metabolic process"/>
    <property type="evidence" value="ECO:0007669"/>
    <property type="project" value="TreeGrafter"/>
</dbReference>
<dbReference type="PANTHER" id="PTHR46320:SF1">
    <property type="entry name" value="GLYCEROPHOSPHODIESTER PHOSPHODIESTERASE 1"/>
    <property type="match status" value="1"/>
</dbReference>
<dbReference type="GO" id="GO:0008889">
    <property type="term" value="F:glycerophosphodiester phosphodiesterase activity"/>
    <property type="evidence" value="ECO:0007669"/>
    <property type="project" value="TreeGrafter"/>
</dbReference>
<dbReference type="Pfam" id="PF03009">
    <property type="entry name" value="GDPD"/>
    <property type="match status" value="1"/>
</dbReference>
<protein>
    <submittedName>
        <fullName evidence="3">GP-PDE domain-containing protein</fullName>
    </submittedName>
</protein>
<organism evidence="2 3">
    <name type="scientific">Syphacia muris</name>
    <dbReference type="NCBI Taxonomy" id="451379"/>
    <lineage>
        <taxon>Eukaryota</taxon>
        <taxon>Metazoa</taxon>
        <taxon>Ecdysozoa</taxon>
        <taxon>Nematoda</taxon>
        <taxon>Chromadorea</taxon>
        <taxon>Rhabditida</taxon>
        <taxon>Spirurina</taxon>
        <taxon>Oxyuridomorpha</taxon>
        <taxon>Oxyuroidea</taxon>
        <taxon>Oxyuridae</taxon>
        <taxon>Syphacia</taxon>
    </lineage>
</organism>
<name>A0A0N5ALF8_9BILA</name>
<dbReference type="WBParaSite" id="SMUV_0000537601-mRNA-1">
    <property type="protein sequence ID" value="SMUV_0000537601-mRNA-1"/>
    <property type="gene ID" value="SMUV_0000537601"/>
</dbReference>
<evidence type="ECO:0000259" key="1">
    <source>
        <dbReference type="PROSITE" id="PS51704"/>
    </source>
</evidence>
<dbReference type="InterPro" id="IPR017946">
    <property type="entry name" value="PLC-like_Pdiesterase_TIM-brl"/>
</dbReference>
<dbReference type="InterPro" id="IPR030395">
    <property type="entry name" value="GP_PDE_dom"/>
</dbReference>
<sequence>MRPSLLLRLCSNYQKYSGCLTIRALSSSAATPLCLRNTEKLLVNRVRDIFEKAKEFFNGFCVGGHRGSPLSAPENTMESFQEAVNAKMDLVEFDLALSKDGEVVIMHDDDLLRTCGVEGNVSSFTLEELKIMNAGYLFYKDKYAFLQYIMFVFLMIQVEGCSSASTSHINCFLANCNRRSLAKLILNIFRKVCRIPTLKEVVTFCHDNHVKMLFDVKDWSASMVSQIVSIIKDNDLYDEVIVSSFYPWVSYAVKKADPKILTGLTWRSCFFSYSDLENQNPRFAGLKHYAASLLDIVNMKALDAYLPAFLGVEMMLTHEKEISGSYVDLMSHMGVQVVAWTVNDKSQMLFYRNSLKVPFLTDNPNNSGDNIDLDT</sequence>
<dbReference type="SUPFAM" id="SSF51695">
    <property type="entry name" value="PLC-like phosphodiesterases"/>
    <property type="match status" value="1"/>
</dbReference>